<comment type="caution">
    <text evidence="7">The sequence shown here is derived from an EMBL/GenBank/DDBJ whole genome shotgun (WGS) entry which is preliminary data.</text>
</comment>
<evidence type="ECO:0000313" key="7">
    <source>
        <dbReference type="EMBL" id="KAK2616565.1"/>
    </source>
</evidence>
<gene>
    <name evidence="7" type="primary">AURL2_1</name>
    <name evidence="7" type="ORF">QQS21_000388</name>
</gene>
<dbReference type="Pfam" id="PF07732">
    <property type="entry name" value="Cu-oxidase_3"/>
    <property type="match status" value="1"/>
</dbReference>
<reference evidence="7" key="1">
    <citation type="submission" date="2023-06" db="EMBL/GenBank/DDBJ databases">
        <title>Conoideocrella luteorostrata (Hypocreales: Clavicipitaceae), a potential biocontrol fungus for elongate hemlock scale in United States Christmas tree production areas.</title>
        <authorList>
            <person name="Barrett H."/>
            <person name="Lovett B."/>
            <person name="Macias A.M."/>
            <person name="Stajich J.E."/>
            <person name="Kasson M.T."/>
        </authorList>
    </citation>
    <scope>NUCLEOTIDE SEQUENCE</scope>
    <source>
        <strain evidence="7">ARSEF 14590</strain>
    </source>
</reference>
<dbReference type="PANTHER" id="PTHR11709:SF394">
    <property type="entry name" value="FI03373P-RELATED"/>
    <property type="match status" value="1"/>
</dbReference>
<organism evidence="7 8">
    <name type="scientific">Conoideocrella luteorostrata</name>
    <dbReference type="NCBI Taxonomy" id="1105319"/>
    <lineage>
        <taxon>Eukaryota</taxon>
        <taxon>Fungi</taxon>
        <taxon>Dikarya</taxon>
        <taxon>Ascomycota</taxon>
        <taxon>Pezizomycotina</taxon>
        <taxon>Sordariomycetes</taxon>
        <taxon>Hypocreomycetidae</taxon>
        <taxon>Hypocreales</taxon>
        <taxon>Clavicipitaceae</taxon>
        <taxon>Conoideocrella</taxon>
    </lineage>
</organism>
<keyword evidence="8" id="KW-1185">Reference proteome</keyword>
<name>A0AAJ0FZ65_9HYPO</name>
<dbReference type="InterPro" id="IPR045087">
    <property type="entry name" value="Cu-oxidase_fam"/>
</dbReference>
<dbReference type="Proteomes" id="UP001251528">
    <property type="component" value="Unassembled WGS sequence"/>
</dbReference>
<feature type="domain" description="Plastocyanin-like" evidence="6">
    <location>
        <begin position="33"/>
        <end position="145"/>
    </location>
</feature>
<evidence type="ECO:0000256" key="2">
    <source>
        <dbReference type="ARBA" id="ARBA00022723"/>
    </source>
</evidence>
<sequence>MLSAAVLAGTALAEFQVHNATFKPEYVLEATLSDIKINCNTRRSVVLNGTSPGPTLHLREGHTTWVRVYNRMSDQNITIHWHGLSQRTAPFSDGTPLVSQWPIAPRQFFDYQIRPEHGDAGTYFYHSHVGFQQSTAHGALIVLDAKAPAHHYEKDLTLVLGDFYQQDDRGIESGLQADPFKWSGEPQAITVQGSSGRSGFAKNASTKSCAPHIVDVEPGKTYRLRVIGATVLSLVKVGIEDHSQSLRVIEADGADTEPVRIDHIQVASGQRFSFLLETKSQDEIEAANRTHYWIRYESRDRPQSITGYALLRYRVRGSKKCRKLPAVLPDDSPVTLPESTTDYLEYALHPHLDAVKKEFPRLSEVTRTVVIQVNQNLATGNYVDGKLNGTVVWE</sequence>
<dbReference type="InterPro" id="IPR001117">
    <property type="entry name" value="Cu-oxidase_2nd"/>
</dbReference>
<accession>A0AAJ0FZ65</accession>
<evidence type="ECO:0000313" key="8">
    <source>
        <dbReference type="Proteomes" id="UP001251528"/>
    </source>
</evidence>
<dbReference type="PANTHER" id="PTHR11709">
    <property type="entry name" value="MULTI-COPPER OXIDASE"/>
    <property type="match status" value="1"/>
</dbReference>
<keyword evidence="3 7" id="KW-0560">Oxidoreductase</keyword>
<evidence type="ECO:0000256" key="4">
    <source>
        <dbReference type="ARBA" id="ARBA00023008"/>
    </source>
</evidence>
<dbReference type="InterPro" id="IPR008972">
    <property type="entry name" value="Cupredoxin"/>
</dbReference>
<evidence type="ECO:0000256" key="1">
    <source>
        <dbReference type="ARBA" id="ARBA00010609"/>
    </source>
</evidence>
<dbReference type="CDD" id="cd13873">
    <property type="entry name" value="CuRO_2_AAO_like_2"/>
    <property type="match status" value="1"/>
</dbReference>
<dbReference type="GO" id="GO:0005507">
    <property type="term" value="F:copper ion binding"/>
    <property type="evidence" value="ECO:0007669"/>
    <property type="project" value="InterPro"/>
</dbReference>
<dbReference type="GO" id="GO:0008447">
    <property type="term" value="F:L-ascorbate oxidase activity"/>
    <property type="evidence" value="ECO:0007669"/>
    <property type="project" value="UniProtKB-EC"/>
</dbReference>
<dbReference type="Gene3D" id="2.60.40.420">
    <property type="entry name" value="Cupredoxins - blue copper proteins"/>
    <property type="match status" value="2"/>
</dbReference>
<evidence type="ECO:0000259" key="5">
    <source>
        <dbReference type="Pfam" id="PF00394"/>
    </source>
</evidence>
<keyword evidence="4" id="KW-0186">Copper</keyword>
<protein>
    <submittedName>
        <fullName evidence="7">Multicopper oxidase aurL2</fullName>
        <ecNumber evidence="7">1.10.3.3</ecNumber>
    </submittedName>
</protein>
<dbReference type="EC" id="1.10.3.3" evidence="7"/>
<comment type="similarity">
    <text evidence="1">Belongs to the multicopper oxidase family.</text>
</comment>
<dbReference type="InterPro" id="IPR017762">
    <property type="entry name" value="Multicopper_oxidase_fun"/>
</dbReference>
<dbReference type="AlphaFoldDB" id="A0AAJ0FZ65"/>
<dbReference type="Pfam" id="PF00394">
    <property type="entry name" value="Cu-oxidase"/>
    <property type="match status" value="1"/>
</dbReference>
<evidence type="ECO:0000256" key="3">
    <source>
        <dbReference type="ARBA" id="ARBA00023002"/>
    </source>
</evidence>
<dbReference type="InterPro" id="IPR011707">
    <property type="entry name" value="Cu-oxidase-like_N"/>
</dbReference>
<proteinExistence type="inferred from homology"/>
<keyword evidence="2" id="KW-0479">Metal-binding</keyword>
<dbReference type="NCBIfam" id="TIGR03390">
    <property type="entry name" value="ascorbOXfungal"/>
    <property type="match status" value="1"/>
</dbReference>
<dbReference type="EMBL" id="JASWJB010000004">
    <property type="protein sequence ID" value="KAK2616565.1"/>
    <property type="molecule type" value="Genomic_DNA"/>
</dbReference>
<dbReference type="SUPFAM" id="SSF49503">
    <property type="entry name" value="Cupredoxins"/>
    <property type="match status" value="2"/>
</dbReference>
<evidence type="ECO:0000259" key="6">
    <source>
        <dbReference type="Pfam" id="PF07732"/>
    </source>
</evidence>
<feature type="domain" description="Plastocyanin-like" evidence="5">
    <location>
        <begin position="155"/>
        <end position="314"/>
    </location>
</feature>